<feature type="coiled-coil region" evidence="1">
    <location>
        <begin position="52"/>
        <end position="109"/>
    </location>
</feature>
<keyword evidence="1" id="KW-0175">Coiled coil</keyword>
<keyword evidence="2" id="KW-0472">Membrane</keyword>
<keyword evidence="4" id="KW-1185">Reference proteome</keyword>
<keyword evidence="2" id="KW-1133">Transmembrane helix</keyword>
<reference evidence="3 4" key="1">
    <citation type="submission" date="2021-04" db="EMBL/GenBank/DDBJ databases">
        <authorList>
            <person name="Pira H."/>
            <person name="Risdian C."/>
            <person name="Wink J."/>
        </authorList>
    </citation>
    <scope>NUCLEOTIDE SEQUENCE [LARGE SCALE GENOMIC DNA]</scope>
    <source>
        <strain evidence="3 4">WH131</strain>
    </source>
</reference>
<evidence type="ECO:0000313" key="3">
    <source>
        <dbReference type="EMBL" id="MBV7265751.1"/>
    </source>
</evidence>
<name>A0ABS6SL57_9SPHN</name>
<evidence type="ECO:0000256" key="2">
    <source>
        <dbReference type="SAM" id="Phobius"/>
    </source>
</evidence>
<organism evidence="3 4">
    <name type="scientific">Erythrobacter ani</name>
    <dbReference type="NCBI Taxonomy" id="2827235"/>
    <lineage>
        <taxon>Bacteria</taxon>
        <taxon>Pseudomonadati</taxon>
        <taxon>Pseudomonadota</taxon>
        <taxon>Alphaproteobacteria</taxon>
        <taxon>Sphingomonadales</taxon>
        <taxon>Erythrobacteraceae</taxon>
        <taxon>Erythrobacter/Porphyrobacter group</taxon>
        <taxon>Erythrobacter</taxon>
    </lineage>
</organism>
<proteinExistence type="predicted"/>
<accession>A0ABS6SL57</accession>
<dbReference type="EMBL" id="JAGSPB010000001">
    <property type="protein sequence ID" value="MBV7265751.1"/>
    <property type="molecule type" value="Genomic_DNA"/>
</dbReference>
<evidence type="ECO:0000256" key="1">
    <source>
        <dbReference type="SAM" id="Coils"/>
    </source>
</evidence>
<keyword evidence="2" id="KW-0812">Transmembrane</keyword>
<gene>
    <name evidence="3" type="ORF">KCG45_06135</name>
</gene>
<feature type="coiled-coil region" evidence="1">
    <location>
        <begin position="165"/>
        <end position="199"/>
    </location>
</feature>
<feature type="transmembrane region" description="Helical" evidence="2">
    <location>
        <begin position="307"/>
        <end position="330"/>
    </location>
</feature>
<protein>
    <submittedName>
        <fullName evidence="3">Uncharacterized protein</fullName>
    </submittedName>
</protein>
<sequence length="584" mass="63700">MRALKALFGWIFRNALLFALIVAALVAHAIWTQNQVDDTAAIADTNKRILELERAGEKARKLQEALRTEAETANAELTQFAIDSHDATLDQLQAARTEAKSNLRRLEGDLPSGFEEARQIAMADAEALAATALTKLQITRLNRQIDFLDESIAIASGNVSTQALIDGLNTQLKTARQTFDDAEEKCDAAADALQKFDDKWFVGKFLAGGKAERRSLERVKTTQCGARDAARTARQALDNSLRNAKKALDNSEAAMDGGIAAATAALAELERQSDETRALLLSTLDEGEEEVGRLAQEYQLALQARNALLILIGIIATPFLIRALFYYAIAPLAERRAAIRIAVPGSSGLPKPATEPSRVSIPVTLSGGEELLVRQDYLQTSSVDGEKSTRWLLDYGHILSSIATGLTFLTRIRGTGTTTISAVKDPFAELTEIDMPDGASCVLHPRALVAVVQPSGRTMRISSHWRLFSLNAWLTMQLRFMVFHGPGRLIVKGGRGVRVEAAEQGRIFGQDQLVGFSAELSYSVTRTETFAPYLFGYEQLFKDKVLESNGILIIEEAPLAGRGKWEVRRGLEGALDAGMKAFGL</sequence>
<evidence type="ECO:0000313" key="4">
    <source>
        <dbReference type="Proteomes" id="UP000699975"/>
    </source>
</evidence>
<dbReference type="RefSeq" id="WP_218316173.1">
    <property type="nucleotide sequence ID" value="NZ_JAGSPB010000001.1"/>
</dbReference>
<feature type="coiled-coil region" evidence="1">
    <location>
        <begin position="234"/>
        <end position="286"/>
    </location>
</feature>
<comment type="caution">
    <text evidence="3">The sequence shown here is derived from an EMBL/GenBank/DDBJ whole genome shotgun (WGS) entry which is preliminary data.</text>
</comment>
<dbReference type="Proteomes" id="UP000699975">
    <property type="component" value="Unassembled WGS sequence"/>
</dbReference>